<evidence type="ECO:0000313" key="3">
    <source>
        <dbReference type="EMBL" id="EAR50628.1"/>
    </source>
</evidence>
<keyword evidence="4" id="KW-1185">Reference proteome</keyword>
<dbReference type="InterPro" id="IPR018392">
    <property type="entry name" value="LysM"/>
</dbReference>
<proteinExistence type="predicted"/>
<dbReference type="PROSITE" id="PS51782">
    <property type="entry name" value="LYSM"/>
    <property type="match status" value="1"/>
</dbReference>
<name>Q2CD50_OCEGH</name>
<feature type="compositionally biased region" description="Low complexity" evidence="1">
    <location>
        <begin position="175"/>
        <end position="193"/>
    </location>
</feature>
<feature type="domain" description="LysM" evidence="2">
    <location>
        <begin position="202"/>
        <end position="251"/>
    </location>
</feature>
<dbReference type="RefSeq" id="WP_007255976.1">
    <property type="nucleotide sequence ID" value="NZ_CH724107.1"/>
</dbReference>
<dbReference type="STRING" id="314256.OG2516_12291"/>
<dbReference type="SMART" id="SM00257">
    <property type="entry name" value="LysM"/>
    <property type="match status" value="1"/>
</dbReference>
<evidence type="ECO:0000256" key="1">
    <source>
        <dbReference type="SAM" id="MobiDB-lite"/>
    </source>
</evidence>
<protein>
    <recommendedName>
        <fullName evidence="2">LysM domain-containing protein</fullName>
    </recommendedName>
</protein>
<evidence type="ECO:0000259" key="2">
    <source>
        <dbReference type="PROSITE" id="PS51782"/>
    </source>
</evidence>
<dbReference type="EMBL" id="AAOT01000025">
    <property type="protein sequence ID" value="EAR50628.1"/>
    <property type="molecule type" value="Genomic_DNA"/>
</dbReference>
<comment type="caution">
    <text evidence="3">The sequence shown here is derived from an EMBL/GenBank/DDBJ whole genome shotgun (WGS) entry which is preliminary data.</text>
</comment>
<organism evidence="3 4">
    <name type="scientific">Oceanicola granulosus (strain ATCC BAA-861 / DSM 15982 / KCTC 12143 / HTCC2516)</name>
    <dbReference type="NCBI Taxonomy" id="314256"/>
    <lineage>
        <taxon>Bacteria</taxon>
        <taxon>Pseudomonadati</taxon>
        <taxon>Pseudomonadota</taxon>
        <taxon>Alphaproteobacteria</taxon>
        <taxon>Rhodobacterales</taxon>
        <taxon>Roseobacteraceae</taxon>
        <taxon>Oceanicola</taxon>
    </lineage>
</organism>
<dbReference type="HOGENOM" id="CLU_1097688_0_0_5"/>
<evidence type="ECO:0000313" key="4">
    <source>
        <dbReference type="Proteomes" id="UP000003635"/>
    </source>
</evidence>
<dbReference type="Gene3D" id="3.10.350.10">
    <property type="entry name" value="LysM domain"/>
    <property type="match status" value="1"/>
</dbReference>
<feature type="region of interest" description="Disordered" evidence="1">
    <location>
        <begin position="163"/>
        <end position="193"/>
    </location>
</feature>
<dbReference type="Pfam" id="PF01476">
    <property type="entry name" value="LysM"/>
    <property type="match status" value="1"/>
</dbReference>
<dbReference type="CDD" id="cd00118">
    <property type="entry name" value="LysM"/>
    <property type="match status" value="1"/>
</dbReference>
<gene>
    <name evidence="3" type="ORF">OG2516_12291</name>
</gene>
<dbReference type="AlphaFoldDB" id="Q2CD50"/>
<dbReference type="OrthoDB" id="8479038at2"/>
<dbReference type="InterPro" id="IPR036779">
    <property type="entry name" value="LysM_dom_sf"/>
</dbReference>
<sequence>MIRMVLAVFAAALGVIALVLYWGDDPAPAPQVTRAESQPLFTGDPSAAAAALRDTAQLLAKMPVADMPAVEPRLAPLDLADGPSFVDPIPQTNGALRSALVRALTAGRPDADIRDLLARAATVPGLDLPESIAIAGGVVDLRPLLPGAPESAAPVALELVAREEEPDAPEPLAPIAPRQTAAPQPEDDAPALAAPAATATPETYVVRPGDSLSSIAEAHYGDPDAYTRIVAANRARLGDVEVLHVGLELVLPE</sequence>
<reference evidence="3 4" key="1">
    <citation type="journal article" date="2010" name="J. Bacteriol.">
        <title>Genome sequences of Oceanicola granulosus HTCC2516(T) and Oceanicola batsensis HTCC2597(TDelta).</title>
        <authorList>
            <person name="Thrash J.C."/>
            <person name="Cho J.C."/>
            <person name="Vergin K.L."/>
            <person name="Giovannoni S.J."/>
        </authorList>
    </citation>
    <scope>NUCLEOTIDE SEQUENCE [LARGE SCALE GENOMIC DNA]</scope>
    <source>
        <strain evidence="4">ATCC BAA-861 / DSM 15982 / KCTC 12143 / HTCC2516</strain>
    </source>
</reference>
<dbReference type="Proteomes" id="UP000003635">
    <property type="component" value="Unassembled WGS sequence"/>
</dbReference>
<accession>Q2CD50</accession>